<dbReference type="EMBL" id="JACHHD010000023">
    <property type="protein sequence ID" value="MBB5185693.1"/>
    <property type="molecule type" value="Genomic_DNA"/>
</dbReference>
<feature type="domain" description="Bacterial bifunctional deaminase-reductase C-terminal" evidence="1">
    <location>
        <begin position="3"/>
        <end position="164"/>
    </location>
</feature>
<sequence>MYIAMSLDGYIADEKGGVDWLGGQNNDQDFGNDDMDSYSDFISDIDTVIMGWNTYHQIVTELSPNKWIYDHLTTYVITHHKIASFKNKIFTDENPVELLRKLRLEKGKGIWICGGANLVQQLIKEDVIDVYYITVIPTLLGAGIRLFENIGREIKLRLVKVHSYNGMTDLIYVKRAVS</sequence>
<evidence type="ECO:0000313" key="2">
    <source>
        <dbReference type="EMBL" id="MBB5185693.1"/>
    </source>
</evidence>
<dbReference type="RefSeq" id="WP_280525465.1">
    <property type="nucleotide sequence ID" value="NZ_JACHHD010000023.1"/>
</dbReference>
<dbReference type="PANTHER" id="PTHR38011:SF11">
    <property type="entry name" value="2,5-DIAMINO-6-RIBOSYLAMINO-4(3H)-PYRIMIDINONE 5'-PHOSPHATE REDUCTASE"/>
    <property type="match status" value="1"/>
</dbReference>
<protein>
    <submittedName>
        <fullName evidence="2">Dihydrofolate reductase</fullName>
    </submittedName>
</protein>
<dbReference type="Gene3D" id="3.40.430.10">
    <property type="entry name" value="Dihydrofolate Reductase, subunit A"/>
    <property type="match status" value="1"/>
</dbReference>
<evidence type="ECO:0000313" key="3">
    <source>
        <dbReference type="Proteomes" id="UP000521313"/>
    </source>
</evidence>
<proteinExistence type="predicted"/>
<dbReference type="InterPro" id="IPR024072">
    <property type="entry name" value="DHFR-like_dom_sf"/>
</dbReference>
<organism evidence="2 3">
    <name type="scientific">Faecalicoccus acidiformans</name>
    <dbReference type="NCBI Taxonomy" id="915173"/>
    <lineage>
        <taxon>Bacteria</taxon>
        <taxon>Bacillati</taxon>
        <taxon>Bacillota</taxon>
        <taxon>Erysipelotrichia</taxon>
        <taxon>Erysipelotrichales</taxon>
        <taxon>Erysipelotrichaceae</taxon>
        <taxon>Faecalicoccus</taxon>
    </lineage>
</organism>
<dbReference type="Pfam" id="PF01872">
    <property type="entry name" value="RibD_C"/>
    <property type="match status" value="1"/>
</dbReference>
<evidence type="ECO:0000259" key="1">
    <source>
        <dbReference type="Pfam" id="PF01872"/>
    </source>
</evidence>
<dbReference type="InterPro" id="IPR002734">
    <property type="entry name" value="RibDG_C"/>
</dbReference>
<reference evidence="2 3" key="1">
    <citation type="submission" date="2020-08" db="EMBL/GenBank/DDBJ databases">
        <title>Genomic Encyclopedia of Type Strains, Phase IV (KMG-IV): sequencing the most valuable type-strain genomes for metagenomic binning, comparative biology and taxonomic classification.</title>
        <authorList>
            <person name="Goeker M."/>
        </authorList>
    </citation>
    <scope>NUCLEOTIDE SEQUENCE [LARGE SCALE GENOMIC DNA]</scope>
    <source>
        <strain evidence="2 3">DSM 26963</strain>
    </source>
</reference>
<comment type="caution">
    <text evidence="2">The sequence shown here is derived from an EMBL/GenBank/DDBJ whole genome shotgun (WGS) entry which is preliminary data.</text>
</comment>
<dbReference type="GO" id="GO:0008703">
    <property type="term" value="F:5-amino-6-(5-phosphoribosylamino)uracil reductase activity"/>
    <property type="evidence" value="ECO:0007669"/>
    <property type="project" value="InterPro"/>
</dbReference>
<gene>
    <name evidence="2" type="ORF">HNQ43_001771</name>
</gene>
<name>A0A7W8FXU9_9FIRM</name>
<dbReference type="AlphaFoldDB" id="A0A7W8FXU9"/>
<dbReference type="SUPFAM" id="SSF53597">
    <property type="entry name" value="Dihydrofolate reductase-like"/>
    <property type="match status" value="1"/>
</dbReference>
<accession>A0A7W8FXU9</accession>
<dbReference type="PANTHER" id="PTHR38011">
    <property type="entry name" value="DIHYDROFOLATE REDUCTASE FAMILY PROTEIN (AFU_ORTHOLOGUE AFUA_8G06820)"/>
    <property type="match status" value="1"/>
</dbReference>
<dbReference type="GO" id="GO:0009231">
    <property type="term" value="P:riboflavin biosynthetic process"/>
    <property type="evidence" value="ECO:0007669"/>
    <property type="project" value="InterPro"/>
</dbReference>
<dbReference type="Proteomes" id="UP000521313">
    <property type="component" value="Unassembled WGS sequence"/>
</dbReference>
<dbReference type="InterPro" id="IPR050765">
    <property type="entry name" value="Riboflavin_Biosynth_HTPR"/>
</dbReference>